<gene>
    <name evidence="1" type="ORF">AVEN_40542_1</name>
</gene>
<reference evidence="1 2" key="1">
    <citation type="journal article" date="2019" name="Sci. Rep.">
        <title>Orb-weaving spider Araneus ventricosus genome elucidates the spidroin gene catalogue.</title>
        <authorList>
            <person name="Kono N."/>
            <person name="Nakamura H."/>
            <person name="Ohtoshi R."/>
            <person name="Moran D.A.P."/>
            <person name="Shinohara A."/>
            <person name="Yoshida Y."/>
            <person name="Fujiwara M."/>
            <person name="Mori M."/>
            <person name="Tomita M."/>
            <person name="Arakawa K."/>
        </authorList>
    </citation>
    <scope>NUCLEOTIDE SEQUENCE [LARGE SCALE GENOMIC DNA]</scope>
</reference>
<dbReference type="AlphaFoldDB" id="A0A4Y2X6L2"/>
<organism evidence="1 2">
    <name type="scientific">Araneus ventricosus</name>
    <name type="common">Orbweaver spider</name>
    <name type="synonym">Epeira ventricosa</name>
    <dbReference type="NCBI Taxonomy" id="182803"/>
    <lineage>
        <taxon>Eukaryota</taxon>
        <taxon>Metazoa</taxon>
        <taxon>Ecdysozoa</taxon>
        <taxon>Arthropoda</taxon>
        <taxon>Chelicerata</taxon>
        <taxon>Arachnida</taxon>
        <taxon>Araneae</taxon>
        <taxon>Araneomorphae</taxon>
        <taxon>Entelegynae</taxon>
        <taxon>Araneoidea</taxon>
        <taxon>Araneidae</taxon>
        <taxon>Araneus</taxon>
    </lineage>
</organism>
<dbReference type="Proteomes" id="UP000499080">
    <property type="component" value="Unassembled WGS sequence"/>
</dbReference>
<keyword evidence="2" id="KW-1185">Reference proteome</keyword>
<evidence type="ECO:0000313" key="2">
    <source>
        <dbReference type="Proteomes" id="UP000499080"/>
    </source>
</evidence>
<comment type="caution">
    <text evidence="1">The sequence shown here is derived from an EMBL/GenBank/DDBJ whole genome shotgun (WGS) entry which is preliminary data.</text>
</comment>
<dbReference type="EMBL" id="BGPR01071244">
    <property type="protein sequence ID" value="GBO44490.1"/>
    <property type="molecule type" value="Genomic_DNA"/>
</dbReference>
<accession>A0A4Y2X6L2</accession>
<evidence type="ECO:0000313" key="1">
    <source>
        <dbReference type="EMBL" id="GBO44490.1"/>
    </source>
</evidence>
<protein>
    <submittedName>
        <fullName evidence="1">Uncharacterized protein</fullName>
    </submittedName>
</protein>
<sequence>MVLKVRCNSFPCFQYFFISPEDCGCASTSSCSDKLTSTISCSETQCDSVNSAMISPWLWSSIFHELSFPTSSPMVLAKDKISLSAGFTGIVSNPWMCHSITFSCQSFFEAEVRVLLVTSSHVLSIIFRQVTK</sequence>
<proteinExistence type="predicted"/>
<name>A0A4Y2X6L2_ARAVE</name>